<dbReference type="InterPro" id="IPR035500">
    <property type="entry name" value="NHR-like_dom_sf"/>
</dbReference>
<keyword evidence="3" id="KW-0862">Zinc</keyword>
<evidence type="ECO:0000256" key="7">
    <source>
        <dbReference type="ARBA" id="ARBA00023170"/>
    </source>
</evidence>
<dbReference type="Gene3D" id="1.10.565.10">
    <property type="entry name" value="Retinoid X Receptor"/>
    <property type="match status" value="1"/>
</dbReference>
<comment type="caution">
    <text evidence="12">The sequence shown here is derived from an EMBL/GenBank/DDBJ whole genome shotgun (WGS) entry which is preliminary data.</text>
</comment>
<evidence type="ECO:0000256" key="9">
    <source>
        <dbReference type="SAM" id="MobiDB-lite"/>
    </source>
</evidence>
<dbReference type="InterPro" id="IPR000536">
    <property type="entry name" value="Nucl_hrmn_rcpt_lig-bd"/>
</dbReference>
<keyword evidence="2" id="KW-0863">Zinc-finger</keyword>
<evidence type="ECO:0000256" key="4">
    <source>
        <dbReference type="ARBA" id="ARBA00023015"/>
    </source>
</evidence>
<dbReference type="SUPFAM" id="SSF48508">
    <property type="entry name" value="Nuclear receptor ligand-binding domain"/>
    <property type="match status" value="1"/>
</dbReference>
<gene>
    <name evidence="12" type="primary">nr2e1</name>
    <name evidence="12" type="ORF">CDAR_110871</name>
</gene>
<dbReference type="PROSITE" id="PS51843">
    <property type="entry name" value="NR_LBD"/>
    <property type="match status" value="1"/>
</dbReference>
<keyword evidence="1" id="KW-0479">Metal-binding</keyword>
<keyword evidence="4" id="KW-0805">Transcription regulation</keyword>
<dbReference type="PRINTS" id="PR00398">
    <property type="entry name" value="STRDHORMONER"/>
</dbReference>
<dbReference type="Proteomes" id="UP001054837">
    <property type="component" value="Unassembled WGS sequence"/>
</dbReference>
<evidence type="ECO:0000256" key="5">
    <source>
        <dbReference type="ARBA" id="ARBA00023125"/>
    </source>
</evidence>
<dbReference type="PANTHER" id="PTHR24083">
    <property type="entry name" value="NUCLEAR HORMONE RECEPTOR"/>
    <property type="match status" value="1"/>
</dbReference>
<evidence type="ECO:0000256" key="2">
    <source>
        <dbReference type="ARBA" id="ARBA00022771"/>
    </source>
</evidence>
<feature type="region of interest" description="Disordered" evidence="9">
    <location>
        <begin position="127"/>
        <end position="149"/>
    </location>
</feature>
<dbReference type="InterPro" id="IPR013088">
    <property type="entry name" value="Znf_NHR/GATA"/>
</dbReference>
<dbReference type="Pfam" id="PF00105">
    <property type="entry name" value="zf-C4"/>
    <property type="match status" value="1"/>
</dbReference>
<evidence type="ECO:0000256" key="1">
    <source>
        <dbReference type="ARBA" id="ARBA00022723"/>
    </source>
</evidence>
<evidence type="ECO:0000259" key="10">
    <source>
        <dbReference type="PROSITE" id="PS51030"/>
    </source>
</evidence>
<dbReference type="InterPro" id="IPR001723">
    <property type="entry name" value="Nuclear_hrmn_rcpt"/>
</dbReference>
<keyword evidence="5" id="KW-0238">DNA-binding</keyword>
<dbReference type="GO" id="GO:0008270">
    <property type="term" value="F:zinc ion binding"/>
    <property type="evidence" value="ECO:0007669"/>
    <property type="project" value="UniProtKB-KW"/>
</dbReference>
<feature type="domain" description="Nuclear receptor" evidence="10">
    <location>
        <begin position="55"/>
        <end position="131"/>
    </location>
</feature>
<proteinExistence type="predicted"/>
<dbReference type="AlphaFoldDB" id="A0AAV4QPC4"/>
<keyword evidence="6" id="KW-0804">Transcription</keyword>
<organism evidence="12 13">
    <name type="scientific">Caerostris darwini</name>
    <dbReference type="NCBI Taxonomy" id="1538125"/>
    <lineage>
        <taxon>Eukaryota</taxon>
        <taxon>Metazoa</taxon>
        <taxon>Ecdysozoa</taxon>
        <taxon>Arthropoda</taxon>
        <taxon>Chelicerata</taxon>
        <taxon>Arachnida</taxon>
        <taxon>Araneae</taxon>
        <taxon>Araneomorphae</taxon>
        <taxon>Entelegynae</taxon>
        <taxon>Araneoidea</taxon>
        <taxon>Araneidae</taxon>
        <taxon>Caerostris</taxon>
    </lineage>
</organism>
<dbReference type="Gene3D" id="3.30.50.10">
    <property type="entry name" value="Erythroid Transcription Factor GATA-1, subunit A"/>
    <property type="match status" value="1"/>
</dbReference>
<dbReference type="InterPro" id="IPR050274">
    <property type="entry name" value="Nuclear_hormone_rcpt_NR2"/>
</dbReference>
<reference evidence="12 13" key="1">
    <citation type="submission" date="2021-06" db="EMBL/GenBank/DDBJ databases">
        <title>Caerostris darwini draft genome.</title>
        <authorList>
            <person name="Kono N."/>
            <person name="Arakawa K."/>
        </authorList>
    </citation>
    <scope>NUCLEOTIDE SEQUENCE [LARGE SCALE GENOMIC DNA]</scope>
</reference>
<sequence>MSSCASQSIVLTPLHQVSFLKNYGIKSSSHILNCDLQVLHTSRSELYHYYRILPDVRCVVCGDNSSGKHYGIFSCDGCAGFFKRSIRDCKNYSCMCKDKSGPITKINRNKCRKCRLTRCIAKGMNKNAVQQERGPRNSTKRRQQEAMALRTSPQPNYQSLYPSVPTDFVRRSSVYGSLLPIPAHPLTFNLPPYIYQPTPMYQPFRMHCYQLAADELMKNITLMRAVPDMKILPIEDQLVLLKEGWREMFLLGAAHQHILPSEAELHAQLRLSPSNSPRPLRIQDNLSKLRGVYMRILEKRLDCVELDYLKLLVLFKTGTIGKSSRVFNLSDPRTVTIIHDCYRGALLNHIGRTLFCIADDRWRSLEVLLSELNAVTDDMLVELLFSTYTTNSPFHEVLATLYAKPASC</sequence>
<accession>A0AAV4QPC4</accession>
<dbReference type="PROSITE" id="PS51030">
    <property type="entry name" value="NUCLEAR_REC_DBD_2"/>
    <property type="match status" value="1"/>
</dbReference>
<dbReference type="PRINTS" id="PR00047">
    <property type="entry name" value="STROIDFINGER"/>
</dbReference>
<evidence type="ECO:0000256" key="8">
    <source>
        <dbReference type="ARBA" id="ARBA00023242"/>
    </source>
</evidence>
<dbReference type="PROSITE" id="PS00031">
    <property type="entry name" value="NUCLEAR_REC_DBD_1"/>
    <property type="match status" value="1"/>
</dbReference>
<feature type="domain" description="NR LBD" evidence="11">
    <location>
        <begin position="172"/>
        <end position="405"/>
    </location>
</feature>
<dbReference type="GO" id="GO:0043565">
    <property type="term" value="F:sequence-specific DNA binding"/>
    <property type="evidence" value="ECO:0007669"/>
    <property type="project" value="InterPro"/>
</dbReference>
<dbReference type="EMBL" id="BPLQ01004870">
    <property type="protein sequence ID" value="GIY11149.1"/>
    <property type="molecule type" value="Genomic_DNA"/>
</dbReference>
<keyword evidence="8" id="KW-0539">Nucleus</keyword>
<keyword evidence="13" id="KW-1185">Reference proteome</keyword>
<dbReference type="SMART" id="SM00399">
    <property type="entry name" value="ZnF_C4"/>
    <property type="match status" value="1"/>
</dbReference>
<name>A0AAV4QPC4_9ARAC</name>
<dbReference type="GO" id="GO:0003700">
    <property type="term" value="F:DNA-binding transcription factor activity"/>
    <property type="evidence" value="ECO:0007669"/>
    <property type="project" value="InterPro"/>
</dbReference>
<protein>
    <submittedName>
        <fullName evidence="12">Nuclear receptor subfamily 2 group E member 1</fullName>
    </submittedName>
</protein>
<dbReference type="InterPro" id="IPR001628">
    <property type="entry name" value="Znf_hrmn_rcpt"/>
</dbReference>
<evidence type="ECO:0000256" key="6">
    <source>
        <dbReference type="ARBA" id="ARBA00023163"/>
    </source>
</evidence>
<evidence type="ECO:0000259" key="11">
    <source>
        <dbReference type="PROSITE" id="PS51843"/>
    </source>
</evidence>
<evidence type="ECO:0000256" key="3">
    <source>
        <dbReference type="ARBA" id="ARBA00022833"/>
    </source>
</evidence>
<dbReference type="SUPFAM" id="SSF57716">
    <property type="entry name" value="Glucocorticoid receptor-like (DNA-binding domain)"/>
    <property type="match status" value="1"/>
</dbReference>
<keyword evidence="7 12" id="KW-0675">Receptor</keyword>
<evidence type="ECO:0000313" key="13">
    <source>
        <dbReference type="Proteomes" id="UP001054837"/>
    </source>
</evidence>
<evidence type="ECO:0000313" key="12">
    <source>
        <dbReference type="EMBL" id="GIY11149.1"/>
    </source>
</evidence>